<dbReference type="AlphaFoldDB" id="A0A1M6KQG5"/>
<keyword evidence="2" id="KW-1185">Reference proteome</keyword>
<name>A0A1M6KQG5_9FIRM</name>
<protein>
    <submittedName>
        <fullName evidence="1">Uncharacterized protein</fullName>
    </submittedName>
</protein>
<evidence type="ECO:0000313" key="2">
    <source>
        <dbReference type="Proteomes" id="UP000184386"/>
    </source>
</evidence>
<accession>A0A1M6KQG5</accession>
<dbReference type="InterPro" id="IPR043743">
    <property type="entry name" value="DUF5688"/>
</dbReference>
<sequence length="301" mass="34647">MLDKFYEVNDFTAFNKQVKHRLEKSMGDEYDILLHTVTKNNGGRSEGIIIRKKDGYFAHNLYLEGLYKKYIKGMPMEDAVKELEKAYYEAFSNKAENTIDLNSYEQIKDNIFYRIVNYERNKEILSEIPYLPFLDLAVTFHCLVQNKSENLSSIHITYRHLIMWGINVKTVTEQAMENTPRIFPAKINTLEEVIGEIAFETAFPGFQPMYVITNAIGINGAGCLLYKGVIKQVAEIAGGDFYILPSSIHEIIAIKDSGFINKEELASMVKEVNTSQVAEEDYLSDSVYYYCIEEKRIIKIQ</sequence>
<dbReference type="Proteomes" id="UP000184386">
    <property type="component" value="Unassembled WGS sequence"/>
</dbReference>
<gene>
    <name evidence="1" type="ORF">SAMN02745136_00542</name>
</gene>
<proteinExistence type="predicted"/>
<dbReference type="Pfam" id="PF18941">
    <property type="entry name" value="DUF5688"/>
    <property type="match status" value="1"/>
</dbReference>
<dbReference type="OrthoDB" id="1655031at2"/>
<evidence type="ECO:0000313" key="1">
    <source>
        <dbReference type="EMBL" id="SHJ61146.1"/>
    </source>
</evidence>
<dbReference type="RefSeq" id="WP_073272643.1">
    <property type="nucleotide sequence ID" value="NZ_FRAC01000006.1"/>
</dbReference>
<reference evidence="1 2" key="1">
    <citation type="submission" date="2016-11" db="EMBL/GenBank/DDBJ databases">
        <authorList>
            <person name="Jaros S."/>
            <person name="Januszkiewicz K."/>
            <person name="Wedrychowicz H."/>
        </authorList>
    </citation>
    <scope>NUCLEOTIDE SEQUENCE [LARGE SCALE GENOMIC DNA]</scope>
    <source>
        <strain evidence="1 2">DSM 15929</strain>
    </source>
</reference>
<dbReference type="EMBL" id="FRAC01000006">
    <property type="protein sequence ID" value="SHJ61146.1"/>
    <property type="molecule type" value="Genomic_DNA"/>
</dbReference>
<dbReference type="STRING" id="1121322.SAMN02745136_00542"/>
<organism evidence="1 2">
    <name type="scientific">Anaerocolumna jejuensis DSM 15929</name>
    <dbReference type="NCBI Taxonomy" id="1121322"/>
    <lineage>
        <taxon>Bacteria</taxon>
        <taxon>Bacillati</taxon>
        <taxon>Bacillota</taxon>
        <taxon>Clostridia</taxon>
        <taxon>Lachnospirales</taxon>
        <taxon>Lachnospiraceae</taxon>
        <taxon>Anaerocolumna</taxon>
    </lineage>
</organism>